<evidence type="ECO:0000256" key="1">
    <source>
        <dbReference type="ARBA" id="ARBA00005113"/>
    </source>
</evidence>
<dbReference type="InterPro" id="IPR022313">
    <property type="entry name" value="Phe/His_NH3-lyase_AS"/>
</dbReference>
<dbReference type="Gene3D" id="1.10.275.10">
    <property type="entry name" value="Fumarase/aspartase (N-terminal domain)"/>
    <property type="match status" value="1"/>
</dbReference>
<dbReference type="OrthoDB" id="9806955at2"/>
<keyword evidence="11" id="KW-1185">Reference proteome</keyword>
<organism evidence="10 11">
    <name type="scientific">Nannocystis exedens</name>
    <dbReference type="NCBI Taxonomy" id="54"/>
    <lineage>
        <taxon>Bacteria</taxon>
        <taxon>Pseudomonadati</taxon>
        <taxon>Myxococcota</taxon>
        <taxon>Polyangia</taxon>
        <taxon>Nannocystales</taxon>
        <taxon>Nannocystaceae</taxon>
        <taxon>Nannocystis</taxon>
    </lineage>
</organism>
<dbReference type="InterPro" id="IPR005921">
    <property type="entry name" value="HutH"/>
</dbReference>
<evidence type="ECO:0000256" key="6">
    <source>
        <dbReference type="NCBIfam" id="TIGR01225"/>
    </source>
</evidence>
<sequence>MTSPESVVIGHTIALRDVDAVARRGAAVSLAAEARDELRRTRDHLERALAGGAIIYGVNTGFGALSDAKIAPDELGILQQNLLRSHAAGVGPAFTADVVRALLLLRAHTLALGASGVSPAVPEFLLQMLARGVLPVVPSQGSVGASGDLAPLAHLALVAIGEGFAWSEGQIIPGAEALARAGLTPLRLGPKEGLSLINGTQVTTAVGALALCDAAELIAAADILGSLSIDALLGTVTATDPRIHAGKPHAGQRESAAIARALLIDSPLRASHRDCGEVQDAYALRCMPQVHGAARDAFAYVAGAVQIELNSFTDNPLVLAHAGGGFDVLSGGNFHAGTVALPLDHMTAALTTLATISERRTDRMLNPATSRGLPAFLAERPGVESGLMMAHVTASALASECKALSFPASVDTIPTSAGKEDHVSMGPIAARKLRSVVDNLARVLAIEAIAAARGLDLRPHPTSAPLRRVHAAIRAHVPAWTGDRSPSGDTEALAAAILRGELRRAADVASPLDRA</sequence>
<comment type="subcellular location">
    <subcellularLocation>
        <location evidence="9">Cytoplasm</location>
    </subcellularLocation>
</comment>
<dbReference type="NCBIfam" id="TIGR01225">
    <property type="entry name" value="hutH"/>
    <property type="match status" value="1"/>
</dbReference>
<evidence type="ECO:0000256" key="7">
    <source>
        <dbReference type="RuleBase" id="RU003954"/>
    </source>
</evidence>
<dbReference type="GO" id="GO:0019557">
    <property type="term" value="P:L-histidine catabolic process to glutamate and formate"/>
    <property type="evidence" value="ECO:0007669"/>
    <property type="project" value="UniProtKB-UniPathway"/>
</dbReference>
<dbReference type="SUPFAM" id="SSF48557">
    <property type="entry name" value="L-aspartase-like"/>
    <property type="match status" value="1"/>
</dbReference>
<comment type="pathway">
    <text evidence="1 8">Amino-acid degradation; L-histidine degradation into L-glutamate; N-formimidoyl-L-glutamate from L-histidine: step 1/3.</text>
</comment>
<proteinExistence type="inferred from homology"/>
<accession>A0A1I1ZM23</accession>
<evidence type="ECO:0000256" key="9">
    <source>
        <dbReference type="RuleBase" id="RU004480"/>
    </source>
</evidence>
<dbReference type="CDD" id="cd00332">
    <property type="entry name" value="PAL-HAL"/>
    <property type="match status" value="1"/>
</dbReference>
<dbReference type="InterPro" id="IPR008948">
    <property type="entry name" value="L-Aspartase-like"/>
</dbReference>
<evidence type="ECO:0000256" key="8">
    <source>
        <dbReference type="RuleBase" id="RU004479"/>
    </source>
</evidence>
<dbReference type="Gene3D" id="1.20.200.10">
    <property type="entry name" value="Fumarase/aspartase (Central domain)"/>
    <property type="match status" value="1"/>
</dbReference>
<comment type="similarity">
    <text evidence="7">Belongs to the PAL/histidase family.</text>
</comment>
<protein>
    <recommendedName>
        <fullName evidence="2 6">Histidine ammonia-lyase</fullName>
        <ecNumber evidence="2 6">4.3.1.3</ecNumber>
    </recommendedName>
</protein>
<dbReference type="GO" id="GO:0019556">
    <property type="term" value="P:L-histidine catabolic process to glutamate and formamide"/>
    <property type="evidence" value="ECO:0007669"/>
    <property type="project" value="UniProtKB-UniPathway"/>
</dbReference>
<dbReference type="Proteomes" id="UP000199400">
    <property type="component" value="Unassembled WGS sequence"/>
</dbReference>
<comment type="catalytic activity">
    <reaction evidence="5 8">
        <text>L-histidine = trans-urocanate + NH4(+)</text>
        <dbReference type="Rhea" id="RHEA:21232"/>
        <dbReference type="ChEBI" id="CHEBI:17771"/>
        <dbReference type="ChEBI" id="CHEBI:28938"/>
        <dbReference type="ChEBI" id="CHEBI:57595"/>
        <dbReference type="EC" id="4.3.1.3"/>
    </reaction>
</comment>
<gene>
    <name evidence="10" type="ORF">SAMN02745121_03848</name>
</gene>
<dbReference type="NCBIfam" id="NF006871">
    <property type="entry name" value="PRK09367.1"/>
    <property type="match status" value="1"/>
</dbReference>
<evidence type="ECO:0000313" key="10">
    <source>
        <dbReference type="EMBL" id="SFE32739.1"/>
    </source>
</evidence>
<reference evidence="11" key="1">
    <citation type="submission" date="2016-10" db="EMBL/GenBank/DDBJ databases">
        <authorList>
            <person name="Varghese N."/>
            <person name="Submissions S."/>
        </authorList>
    </citation>
    <scope>NUCLEOTIDE SEQUENCE [LARGE SCALE GENOMIC DNA]</scope>
    <source>
        <strain evidence="11">ATCC 25963</strain>
    </source>
</reference>
<dbReference type="PANTHER" id="PTHR10362">
    <property type="entry name" value="HISTIDINE AMMONIA-LYASE"/>
    <property type="match status" value="1"/>
</dbReference>
<keyword evidence="4 7" id="KW-0456">Lyase</keyword>
<evidence type="ECO:0000256" key="4">
    <source>
        <dbReference type="ARBA" id="ARBA00023239"/>
    </source>
</evidence>
<dbReference type="EC" id="4.3.1.3" evidence="2 6"/>
<evidence type="ECO:0000313" key="11">
    <source>
        <dbReference type="Proteomes" id="UP000199400"/>
    </source>
</evidence>
<evidence type="ECO:0000256" key="2">
    <source>
        <dbReference type="ARBA" id="ARBA00012994"/>
    </source>
</evidence>
<keyword evidence="3 8" id="KW-0369">Histidine metabolism</keyword>
<dbReference type="GO" id="GO:0005737">
    <property type="term" value="C:cytoplasm"/>
    <property type="evidence" value="ECO:0007669"/>
    <property type="project" value="UniProtKB-SubCell"/>
</dbReference>
<dbReference type="InterPro" id="IPR024083">
    <property type="entry name" value="Fumarase/histidase_N"/>
</dbReference>
<dbReference type="UniPathway" id="UPA00379">
    <property type="reaction ID" value="UER00549"/>
</dbReference>
<dbReference type="FunFam" id="1.10.275.10:FF:000005">
    <property type="entry name" value="Histidine ammonia-lyase"/>
    <property type="match status" value="1"/>
</dbReference>
<dbReference type="AlphaFoldDB" id="A0A1I1ZM23"/>
<dbReference type="GO" id="GO:0004397">
    <property type="term" value="F:histidine ammonia-lyase activity"/>
    <property type="evidence" value="ECO:0007669"/>
    <property type="project" value="UniProtKB-UniRule"/>
</dbReference>
<evidence type="ECO:0000256" key="5">
    <source>
        <dbReference type="ARBA" id="ARBA00049269"/>
    </source>
</evidence>
<dbReference type="RefSeq" id="WP_096333071.1">
    <property type="nucleotide sequence ID" value="NZ_FOMX01000012.1"/>
</dbReference>
<name>A0A1I1ZM23_9BACT</name>
<dbReference type="STRING" id="54.SAMN02745121_03848"/>
<dbReference type="InterPro" id="IPR001106">
    <property type="entry name" value="Aromatic_Lyase"/>
</dbReference>
<dbReference type="PROSITE" id="PS00488">
    <property type="entry name" value="PAL_HISTIDASE"/>
    <property type="match status" value="1"/>
</dbReference>
<dbReference type="EMBL" id="FOMX01000012">
    <property type="protein sequence ID" value="SFE32739.1"/>
    <property type="molecule type" value="Genomic_DNA"/>
</dbReference>
<evidence type="ECO:0000256" key="3">
    <source>
        <dbReference type="ARBA" id="ARBA00022808"/>
    </source>
</evidence>
<dbReference type="Pfam" id="PF00221">
    <property type="entry name" value="Lyase_aromatic"/>
    <property type="match status" value="1"/>
</dbReference>